<dbReference type="GO" id="GO:0006310">
    <property type="term" value="P:DNA recombination"/>
    <property type="evidence" value="ECO:0007669"/>
    <property type="project" value="UniProtKB-KW"/>
</dbReference>
<dbReference type="EMBL" id="NJGI01000001">
    <property type="protein sequence ID" value="PGH22094.1"/>
    <property type="molecule type" value="Genomic_DNA"/>
</dbReference>
<sequence length="44" mass="5007">MLNNADVNSTSIIKFIGHSNFTTTENIYTHKDVEELRKAVNLLN</sequence>
<dbReference type="Proteomes" id="UP000222862">
    <property type="component" value="Unassembled WGS sequence"/>
</dbReference>
<name>A0A2B7YDD9_FUSNP</name>
<dbReference type="GO" id="GO:0003677">
    <property type="term" value="F:DNA binding"/>
    <property type="evidence" value="ECO:0007669"/>
    <property type="project" value="InterPro"/>
</dbReference>
<evidence type="ECO:0008006" key="4">
    <source>
        <dbReference type="Google" id="ProtNLM"/>
    </source>
</evidence>
<dbReference type="InterPro" id="IPR013762">
    <property type="entry name" value="Integrase-like_cat_sf"/>
</dbReference>
<dbReference type="GO" id="GO:0015074">
    <property type="term" value="P:DNA integration"/>
    <property type="evidence" value="ECO:0007669"/>
    <property type="project" value="InterPro"/>
</dbReference>
<comment type="caution">
    <text evidence="2">The sequence shown here is derived from an EMBL/GenBank/DDBJ whole genome shotgun (WGS) entry which is preliminary data.</text>
</comment>
<dbReference type="InterPro" id="IPR011010">
    <property type="entry name" value="DNA_brk_join_enz"/>
</dbReference>
<keyword evidence="1" id="KW-0233">DNA recombination</keyword>
<gene>
    <name evidence="2" type="ORF">RN96_02650</name>
</gene>
<protein>
    <recommendedName>
        <fullName evidence="4">Integrase</fullName>
    </recommendedName>
</protein>
<reference evidence="2 3" key="1">
    <citation type="submission" date="2017-06" db="EMBL/GenBank/DDBJ databases">
        <title>Genome sequencing of Fusobacterium nucleatum subsp. polymorphum KCOM 1232 (=ChDC F37).</title>
        <authorList>
            <person name="Kook J.-K."/>
            <person name="Park S.-N."/>
            <person name="Lim Y.K."/>
            <person name="Roh H."/>
        </authorList>
    </citation>
    <scope>NUCLEOTIDE SEQUENCE [LARGE SCALE GENOMIC DNA]</scope>
    <source>
        <strain evidence="3">KCOM 1232 ( ChDC F37)</strain>
    </source>
</reference>
<evidence type="ECO:0000313" key="2">
    <source>
        <dbReference type="EMBL" id="PGH22094.1"/>
    </source>
</evidence>
<accession>A0A2B7YDD9</accession>
<dbReference type="AlphaFoldDB" id="A0A2B7YDD9"/>
<evidence type="ECO:0000313" key="3">
    <source>
        <dbReference type="Proteomes" id="UP000222862"/>
    </source>
</evidence>
<organism evidence="2 3">
    <name type="scientific">Fusobacterium nucleatum subsp. polymorphum</name>
    <name type="common">Fusobacterium polymorphum</name>
    <dbReference type="NCBI Taxonomy" id="76857"/>
    <lineage>
        <taxon>Bacteria</taxon>
        <taxon>Fusobacteriati</taxon>
        <taxon>Fusobacteriota</taxon>
        <taxon>Fusobacteriia</taxon>
        <taxon>Fusobacteriales</taxon>
        <taxon>Fusobacteriaceae</taxon>
        <taxon>Fusobacterium</taxon>
    </lineage>
</organism>
<dbReference type="Gene3D" id="1.10.443.10">
    <property type="entry name" value="Intergrase catalytic core"/>
    <property type="match status" value="1"/>
</dbReference>
<evidence type="ECO:0000256" key="1">
    <source>
        <dbReference type="ARBA" id="ARBA00023172"/>
    </source>
</evidence>
<proteinExistence type="predicted"/>
<dbReference type="SUPFAM" id="SSF56349">
    <property type="entry name" value="DNA breaking-rejoining enzymes"/>
    <property type="match status" value="1"/>
</dbReference>